<feature type="chain" id="PRO_5040912670" description="DUF6160 domain-containing protein" evidence="1">
    <location>
        <begin position="23"/>
        <end position="312"/>
    </location>
</feature>
<keyword evidence="4" id="KW-1185">Reference proteome</keyword>
<evidence type="ECO:0000256" key="1">
    <source>
        <dbReference type="SAM" id="SignalP"/>
    </source>
</evidence>
<evidence type="ECO:0000313" key="4">
    <source>
        <dbReference type="Proteomes" id="UP000460751"/>
    </source>
</evidence>
<dbReference type="OrthoDB" id="6180023at2"/>
<keyword evidence="1" id="KW-0732">Signal</keyword>
<accession>A0A9X5B5P1</accession>
<dbReference type="InterPro" id="IPR046158">
    <property type="entry name" value="DUF6160"/>
</dbReference>
<sequence>MMTMKKSLLALSVASLPMAASADLQPMNEQDMGNVTGQQGVTIELSTAATIDQVEYSQSTADADTGSVLMNGIRIGGHDEGESLDIDVNVDLITENDDLGRSPYGYPAGPVEDGDAYISVRNLGNQPAPVQAGVDMDSLGIASSDGDSSATLISNFTADFWVTRLDITARVNNQIANGNPDTGSIRIRNVFHADIGADFDVAAVSIPSIRMAGADQLENLKGAEGDLNRATLAINGVTVNAEVGAGPAISTNAGIDGAPDETLRVDINELTTSIWMPTVNVGSGDGTTASIGNVGISNLSIADTQMAIYGRE</sequence>
<dbReference type="EMBL" id="WMEX01000004">
    <property type="protein sequence ID" value="MYL26684.1"/>
    <property type="molecule type" value="Genomic_DNA"/>
</dbReference>
<evidence type="ECO:0000313" key="3">
    <source>
        <dbReference type="EMBL" id="MYL26684.1"/>
    </source>
</evidence>
<name>A0A9X5B5P1_9GAMM</name>
<evidence type="ECO:0000259" key="2">
    <source>
        <dbReference type="Pfam" id="PF19657"/>
    </source>
</evidence>
<gene>
    <name evidence="3" type="ORF">GLW01_07725</name>
</gene>
<reference evidence="3 4" key="1">
    <citation type="submission" date="2019-11" db="EMBL/GenBank/DDBJ databases">
        <title>Genome sequences of 17 halophilic strains isolated from different environments.</title>
        <authorList>
            <person name="Furrow R.E."/>
        </authorList>
    </citation>
    <scope>NUCLEOTIDE SEQUENCE [LARGE SCALE GENOMIC DNA]</scope>
    <source>
        <strain evidence="3 4">22507_15_FS</strain>
    </source>
</reference>
<dbReference type="Pfam" id="PF19657">
    <property type="entry name" value="DUF6160"/>
    <property type="match status" value="1"/>
</dbReference>
<proteinExistence type="predicted"/>
<feature type="domain" description="DUF6160" evidence="2">
    <location>
        <begin position="1"/>
        <end position="85"/>
    </location>
</feature>
<dbReference type="RefSeq" id="WP_160898701.1">
    <property type="nucleotide sequence ID" value="NZ_WMEX01000004.1"/>
</dbReference>
<protein>
    <recommendedName>
        <fullName evidence="2">DUF6160 domain-containing protein</fullName>
    </recommendedName>
</protein>
<organism evidence="3 4">
    <name type="scientific">Vreelandella halophila</name>
    <dbReference type="NCBI Taxonomy" id="86177"/>
    <lineage>
        <taxon>Bacteria</taxon>
        <taxon>Pseudomonadati</taxon>
        <taxon>Pseudomonadota</taxon>
        <taxon>Gammaproteobacteria</taxon>
        <taxon>Oceanospirillales</taxon>
        <taxon>Halomonadaceae</taxon>
        <taxon>Vreelandella</taxon>
    </lineage>
</organism>
<dbReference type="Proteomes" id="UP000460751">
    <property type="component" value="Unassembled WGS sequence"/>
</dbReference>
<comment type="caution">
    <text evidence="3">The sequence shown here is derived from an EMBL/GenBank/DDBJ whole genome shotgun (WGS) entry which is preliminary data.</text>
</comment>
<dbReference type="AlphaFoldDB" id="A0A9X5B5P1"/>
<feature type="signal peptide" evidence="1">
    <location>
        <begin position="1"/>
        <end position="22"/>
    </location>
</feature>